<evidence type="ECO:0000259" key="3">
    <source>
        <dbReference type="Pfam" id="PF13845"/>
    </source>
</evidence>
<accession>A0ABU2DRZ8</accession>
<evidence type="ECO:0000256" key="1">
    <source>
        <dbReference type="SAM" id="MobiDB-lite"/>
    </source>
</evidence>
<keyword evidence="5" id="KW-1185">Reference proteome</keyword>
<keyword evidence="2" id="KW-1133">Transmembrane helix</keyword>
<feature type="transmembrane region" description="Helical" evidence="2">
    <location>
        <begin position="74"/>
        <end position="97"/>
    </location>
</feature>
<gene>
    <name evidence="4" type="ORF">RIL96_06820</name>
</gene>
<organism evidence="4 5">
    <name type="scientific">Nesterenkonia aerolata</name>
    <dbReference type="NCBI Taxonomy" id="3074079"/>
    <lineage>
        <taxon>Bacteria</taxon>
        <taxon>Bacillati</taxon>
        <taxon>Actinomycetota</taxon>
        <taxon>Actinomycetes</taxon>
        <taxon>Micrococcales</taxon>
        <taxon>Micrococcaceae</taxon>
        <taxon>Nesterenkonia</taxon>
    </lineage>
</organism>
<feature type="compositionally biased region" description="Acidic residues" evidence="1">
    <location>
        <begin position="239"/>
        <end position="285"/>
    </location>
</feature>
<dbReference type="RefSeq" id="WP_310548265.1">
    <property type="nucleotide sequence ID" value="NZ_JAVKGR010000006.1"/>
</dbReference>
<feature type="region of interest" description="Disordered" evidence="1">
    <location>
        <begin position="225"/>
        <end position="285"/>
    </location>
</feature>
<feature type="compositionally biased region" description="Basic and acidic residues" evidence="1">
    <location>
        <begin position="1"/>
        <end position="24"/>
    </location>
</feature>
<evidence type="ECO:0000313" key="5">
    <source>
        <dbReference type="Proteomes" id="UP001251870"/>
    </source>
</evidence>
<proteinExistence type="predicted"/>
<dbReference type="EMBL" id="JAVKGR010000006">
    <property type="protein sequence ID" value="MDR8019276.1"/>
    <property type="molecule type" value="Genomic_DNA"/>
</dbReference>
<keyword evidence="2" id="KW-0812">Transmembrane</keyword>
<keyword evidence="2" id="KW-0472">Membrane</keyword>
<comment type="caution">
    <text evidence="4">The sequence shown here is derived from an EMBL/GenBank/DDBJ whole genome shotgun (WGS) entry which is preliminary data.</text>
</comment>
<dbReference type="Pfam" id="PF13845">
    <property type="entry name" value="Septum_form"/>
    <property type="match status" value="1"/>
</dbReference>
<evidence type="ECO:0000256" key="2">
    <source>
        <dbReference type="SAM" id="Phobius"/>
    </source>
</evidence>
<feature type="region of interest" description="Disordered" evidence="1">
    <location>
        <begin position="1"/>
        <end position="65"/>
    </location>
</feature>
<evidence type="ECO:0000313" key="4">
    <source>
        <dbReference type="EMBL" id="MDR8019276.1"/>
    </source>
</evidence>
<dbReference type="Proteomes" id="UP001251870">
    <property type="component" value="Unassembled WGS sequence"/>
</dbReference>
<dbReference type="InterPro" id="IPR026004">
    <property type="entry name" value="Septum_form"/>
</dbReference>
<protein>
    <submittedName>
        <fullName evidence="4">Septum formation family protein</fullName>
    </submittedName>
</protein>
<sequence>MAKPPHHDSRCQELTTVDDRRDEGAEGPDVKGPGASRVDSSAELSRRSRREERQKREAGREAARGPLARAARRIPVVPVVIGVLAVVAIAVVAVWLLHGGEEEFTGERTENPGADGVILADAPPSHWETGDCLDGFDPAAEDTGATVVECEQEHNAQVLHTEVLDDGPYPGDDGVLRQTQAACEGADLVDQDAVDEAEHALEVRMSHPTQSSWGDGDRRATCTIERADGGDFTGSYVLDPDEAEAEREEEAAENDEASDGEAEDSQSTDDESTDDETTDDETEDS</sequence>
<feature type="compositionally biased region" description="Basic and acidic residues" evidence="1">
    <location>
        <begin position="44"/>
        <end position="63"/>
    </location>
</feature>
<name>A0ABU2DRZ8_9MICC</name>
<reference evidence="4 5" key="1">
    <citation type="submission" date="2023-09" db="EMBL/GenBank/DDBJ databases">
        <title>Description of three actinobacteria isolated from air of manufacturing shop in a pharmaceutical factory.</title>
        <authorList>
            <person name="Zhang D.-F."/>
        </authorList>
    </citation>
    <scope>NUCLEOTIDE SEQUENCE [LARGE SCALE GENOMIC DNA]</scope>
    <source>
        <strain evidence="4 5">LY-0111</strain>
    </source>
</reference>
<feature type="domain" description="Septum formation-related" evidence="3">
    <location>
        <begin position="130"/>
        <end position="269"/>
    </location>
</feature>